<dbReference type="EMBL" id="CP025012">
    <property type="protein sequence ID" value="AUW43890.1"/>
    <property type="molecule type" value="Genomic_DNA"/>
</dbReference>
<reference evidence="2 3" key="1">
    <citation type="submission" date="2017-11" db="EMBL/GenBank/DDBJ databases">
        <title>Complete genome of Rhizobium leguminosarum Norway, an ineffective micro-symbiont.</title>
        <authorList>
            <person name="Hoffrichter A."/>
            <person name="Liang J."/>
            <person name="Brachmann A."/>
            <person name="Marin M."/>
        </authorList>
    </citation>
    <scope>NUCLEOTIDE SEQUENCE [LARGE SCALE GENOMIC DNA]</scope>
    <source>
        <strain evidence="2 3">Norway</strain>
    </source>
</reference>
<proteinExistence type="predicted"/>
<evidence type="ECO:0000259" key="1">
    <source>
        <dbReference type="PROSITE" id="PS51186"/>
    </source>
</evidence>
<gene>
    <name evidence="2" type="ORF">CUJ84_Chr003555</name>
</gene>
<evidence type="ECO:0000313" key="3">
    <source>
        <dbReference type="Proteomes" id="UP000238523"/>
    </source>
</evidence>
<keyword evidence="2" id="KW-0808">Transferase</keyword>
<dbReference type="InterPro" id="IPR051531">
    <property type="entry name" value="N-acetyltransferase"/>
</dbReference>
<name>A0A2K9Z6S6_RHILE</name>
<dbReference type="InterPro" id="IPR000182">
    <property type="entry name" value="GNAT_dom"/>
</dbReference>
<dbReference type="PROSITE" id="PS51186">
    <property type="entry name" value="GNAT"/>
    <property type="match status" value="1"/>
</dbReference>
<dbReference type="Proteomes" id="UP000238523">
    <property type="component" value="Chromosome"/>
</dbReference>
<protein>
    <submittedName>
        <fullName evidence="2">Protein N-acetyltransferase, RimJ/RimL family (Modular protein)</fullName>
    </submittedName>
</protein>
<accession>A0A2K9Z6S6</accession>
<dbReference type="PANTHER" id="PTHR43792:SF1">
    <property type="entry name" value="N-ACETYLTRANSFERASE DOMAIN-CONTAINING PROTEIN"/>
    <property type="match status" value="1"/>
</dbReference>
<evidence type="ECO:0000313" key="2">
    <source>
        <dbReference type="EMBL" id="AUW43890.1"/>
    </source>
</evidence>
<sequence length="209" mass="23372">MSSFGPEAVNSMIPGHTLLGYREAGMRTTGKDDRSDRFRNAGDLHLSNAQNCAVILRLPEAQDINFTADLFSRKELVAHRPDPHPDTPEESAARLARDMAHWKDHGFGRWTALADGNLVGFGGVTVSKEFDGLNLSYHLHPDYWGHGFATELVTEAVRFAFEDVGTRRVIGLIRPANPASRRVLERCGFSFEREVMLHGAPTNLYVRER</sequence>
<organism evidence="2 3">
    <name type="scientific">Rhizobium leguminosarum</name>
    <dbReference type="NCBI Taxonomy" id="384"/>
    <lineage>
        <taxon>Bacteria</taxon>
        <taxon>Pseudomonadati</taxon>
        <taxon>Pseudomonadota</taxon>
        <taxon>Alphaproteobacteria</taxon>
        <taxon>Hyphomicrobiales</taxon>
        <taxon>Rhizobiaceae</taxon>
        <taxon>Rhizobium/Agrobacterium group</taxon>
        <taxon>Rhizobium</taxon>
    </lineage>
</organism>
<dbReference type="CDD" id="cd04301">
    <property type="entry name" value="NAT_SF"/>
    <property type="match status" value="1"/>
</dbReference>
<dbReference type="Gene3D" id="3.40.630.30">
    <property type="match status" value="1"/>
</dbReference>
<dbReference type="Pfam" id="PF13302">
    <property type="entry name" value="Acetyltransf_3"/>
    <property type="match status" value="1"/>
</dbReference>
<dbReference type="SUPFAM" id="SSF55729">
    <property type="entry name" value="Acyl-CoA N-acyltransferases (Nat)"/>
    <property type="match status" value="1"/>
</dbReference>
<dbReference type="PANTHER" id="PTHR43792">
    <property type="entry name" value="GNAT FAMILY, PUTATIVE (AFU_ORTHOLOGUE AFUA_3G00765)-RELATED-RELATED"/>
    <property type="match status" value="1"/>
</dbReference>
<dbReference type="GO" id="GO:0016747">
    <property type="term" value="F:acyltransferase activity, transferring groups other than amino-acyl groups"/>
    <property type="evidence" value="ECO:0007669"/>
    <property type="project" value="InterPro"/>
</dbReference>
<feature type="domain" description="N-acetyltransferase" evidence="1">
    <location>
        <begin position="66"/>
        <end position="209"/>
    </location>
</feature>
<dbReference type="InterPro" id="IPR016181">
    <property type="entry name" value="Acyl_CoA_acyltransferase"/>
</dbReference>
<dbReference type="AlphaFoldDB" id="A0A2K9Z6S6"/>